<evidence type="ECO:0000259" key="5">
    <source>
        <dbReference type="Pfam" id="PF13360"/>
    </source>
</evidence>
<dbReference type="Gene3D" id="2.130.10.10">
    <property type="entry name" value="YVTN repeat-like/Quinoprotein amine dehydrogenase"/>
    <property type="match status" value="1"/>
</dbReference>
<dbReference type="SUPFAM" id="SSF50998">
    <property type="entry name" value="Quinoprotein alcohol dehydrogenase-like"/>
    <property type="match status" value="1"/>
</dbReference>
<dbReference type="PANTHER" id="PTHR32303:SF10">
    <property type="entry name" value="OUTER MEMBRANE PROTEIN ASSEMBLY FACTOR BAMB"/>
    <property type="match status" value="1"/>
</dbReference>
<proteinExistence type="inferred from homology"/>
<dbReference type="InterPro" id="IPR002372">
    <property type="entry name" value="PQQ_rpt_dom"/>
</dbReference>
<dbReference type="PANTHER" id="PTHR32303">
    <property type="entry name" value="QUINOPROTEIN ALCOHOL DEHYDROGENASE (CYTOCHROME C)"/>
    <property type="match status" value="1"/>
</dbReference>
<dbReference type="GO" id="GO:0016491">
    <property type="term" value="F:oxidoreductase activity"/>
    <property type="evidence" value="ECO:0007669"/>
    <property type="project" value="UniProtKB-KW"/>
</dbReference>
<comment type="similarity">
    <text evidence="3">Belongs to the bacterial PQQ dehydrogenase family.</text>
</comment>
<evidence type="ECO:0000313" key="6">
    <source>
        <dbReference type="EMBL" id="AGO82704.1"/>
    </source>
</evidence>
<keyword evidence="4" id="KW-0560">Oxidoreductase</keyword>
<reference evidence="6 7" key="1">
    <citation type="journal article" date="2013" name="Science">
        <title>Pandoraviruses: amoeba viruses with genomes up to 2.5 Mb reaching that of parasitic eukaryotes.</title>
        <authorList>
            <person name="Philippe N."/>
            <person name="Legendre M."/>
            <person name="Doutre G."/>
            <person name="Coute Y."/>
            <person name="Poirot O."/>
            <person name="Lescot M."/>
            <person name="Arslan D."/>
            <person name="Seltzer V."/>
            <person name="Bertaux L."/>
            <person name="Bruley C."/>
            <person name="Garin J."/>
            <person name="Claverie J.M."/>
            <person name="Abergel C."/>
        </authorList>
    </citation>
    <scope>NUCLEOTIDE SEQUENCE [LARGE SCALE GENOMIC DNA]</scope>
    <source>
        <strain evidence="6">Melbourne</strain>
    </source>
</reference>
<organism evidence="6 7">
    <name type="scientific">Pandoravirus dulcis</name>
    <dbReference type="NCBI Taxonomy" id="1349409"/>
    <lineage>
        <taxon>Viruses</taxon>
        <taxon>Pandoravirus</taxon>
    </lineage>
</organism>
<comment type="cofactor">
    <cofactor evidence="1">
        <name>pyrroloquinoline quinone</name>
        <dbReference type="ChEBI" id="CHEBI:58442"/>
    </cofactor>
</comment>
<feature type="domain" description="Pyrrolo-quinoline quinone repeat" evidence="5">
    <location>
        <begin position="79"/>
        <end position="295"/>
    </location>
</feature>
<dbReference type="RefSeq" id="YP_008319373.1">
    <property type="nucleotide sequence ID" value="NC_021858.1"/>
</dbReference>
<evidence type="ECO:0000256" key="2">
    <source>
        <dbReference type="ARBA" id="ARBA00006497"/>
    </source>
</evidence>
<evidence type="ECO:0000313" key="7">
    <source>
        <dbReference type="Proteomes" id="UP000201566"/>
    </source>
</evidence>
<dbReference type="Pfam" id="PF13360">
    <property type="entry name" value="PQQ_2"/>
    <property type="match status" value="2"/>
</dbReference>
<comment type="similarity">
    <text evidence="2">Belongs to the mimivirus BTB/WD family.</text>
</comment>
<dbReference type="Gene3D" id="2.140.10.10">
    <property type="entry name" value="Quinoprotein alcohol dehydrogenase-like superfamily"/>
    <property type="match status" value="1"/>
</dbReference>
<sequence>MHPLKRSHPPFYQAPTAAAAAVLLAAVVALALVPAMAVGTYNDPQQRAAWWPNWGAGLDNVHHAVNETQISAASVGRLTVAWKATLVGDVTGPPAVDRDGTLYVNDLAGNVWALRGCTGTVLWRTALGNFTGNPGTFNPTTGRTTGTTARGTPAIHGAYIYVNDIGSARVFCLHKRTGALRWQTVLDTHPAAITTMSPTVVDGLVFIGVSSTESVLAGFPDYPCCTFRGSMAALDARTGAIVWQKYTTTSDYPGAPVWGSSPSVDLAERVVYVGTGNNYRVPADVQACIDANEGDARTCPFDPANMAETIIAFDMDTGDIRWNTSFSLLHGLDVWNLACKPWLLGLPGGPGPNCPAFPGPDSDFGQAPMRIHYRSGGVQVPLLAVGQKSGFFYALHPADGRVAWLKSVAPGGDMGGFQWGSAFDGDRIYVAGSNSDYANQTLKDGRVTRGGTWAALDPATGTVLWETPVPQGLGLVNATRDEAVAAWPLAWSSLTVANGVVFAGAGSRDPAVPTMFALDAATGEILWQFAPGASIISSPAVVDGWVYWGIGYGQNSRAGNTFYAFRVADIVAR</sequence>
<dbReference type="EMBL" id="KC977570">
    <property type="protein sequence ID" value="AGO82704.1"/>
    <property type="molecule type" value="Genomic_DNA"/>
</dbReference>
<dbReference type="GeneID" id="16512420"/>
<evidence type="ECO:0000256" key="1">
    <source>
        <dbReference type="ARBA" id="ARBA00001931"/>
    </source>
</evidence>
<dbReference type="SMART" id="SM00564">
    <property type="entry name" value="PQQ"/>
    <property type="match status" value="6"/>
</dbReference>
<gene>
    <name evidence="6" type="ORF">pdul_cds_584</name>
</gene>
<dbReference type="KEGG" id="vg:16512420"/>
<evidence type="ECO:0000256" key="4">
    <source>
        <dbReference type="ARBA" id="ARBA00023002"/>
    </source>
</evidence>
<protein>
    <submittedName>
        <fullName evidence="6">Q-dependent dehydrogenase</fullName>
    </submittedName>
</protein>
<dbReference type="InterPro" id="IPR011047">
    <property type="entry name" value="Quinoprotein_ADH-like_sf"/>
</dbReference>
<dbReference type="Proteomes" id="UP000201566">
    <property type="component" value="Segment"/>
</dbReference>
<evidence type="ECO:0000256" key="3">
    <source>
        <dbReference type="ARBA" id="ARBA00008156"/>
    </source>
</evidence>
<accession>S4VXT0</accession>
<feature type="domain" description="Pyrrolo-quinoline quinone repeat" evidence="5">
    <location>
        <begin position="453"/>
        <end position="548"/>
    </location>
</feature>
<dbReference type="InterPro" id="IPR018391">
    <property type="entry name" value="PQQ_b-propeller_rpt"/>
</dbReference>
<name>S4VXT0_9VIRU</name>
<dbReference type="InterPro" id="IPR015943">
    <property type="entry name" value="WD40/YVTN_repeat-like_dom_sf"/>
</dbReference>